<dbReference type="Gene3D" id="2.40.128.50">
    <property type="match status" value="2"/>
</dbReference>
<feature type="active site" description="Nucleophile" evidence="4">
    <location>
        <position position="61"/>
    </location>
</feature>
<evidence type="ECO:0000259" key="6">
    <source>
        <dbReference type="Pfam" id="PF07930"/>
    </source>
</evidence>
<dbReference type="InterPro" id="IPR023645">
    <property type="entry name" value="DAP"/>
</dbReference>
<proteinExistence type="inferred from homology"/>
<dbReference type="SUPFAM" id="SSF50886">
    <property type="entry name" value="D-aminopeptidase, middle and C-terminal domains"/>
    <property type="match status" value="2"/>
</dbReference>
<evidence type="ECO:0000259" key="5">
    <source>
        <dbReference type="Pfam" id="PF00144"/>
    </source>
</evidence>
<dbReference type="Proteomes" id="UP001518990">
    <property type="component" value="Unassembled WGS sequence"/>
</dbReference>
<dbReference type="InterPro" id="IPR012856">
    <property type="entry name" value="DAP_B_dom"/>
</dbReference>
<dbReference type="SUPFAM" id="SSF56601">
    <property type="entry name" value="beta-lactamase/transpeptidase-like"/>
    <property type="match status" value="1"/>
</dbReference>
<protein>
    <recommendedName>
        <fullName evidence="4">D-aminopeptidase</fullName>
        <ecNumber evidence="4">3.4.11.19</ecNumber>
    </recommendedName>
</protein>
<dbReference type="GO" id="GO:0004177">
    <property type="term" value="F:aminopeptidase activity"/>
    <property type="evidence" value="ECO:0007669"/>
    <property type="project" value="UniProtKB-KW"/>
</dbReference>
<dbReference type="Pfam" id="PF07930">
    <property type="entry name" value="DAP_B"/>
    <property type="match status" value="1"/>
</dbReference>
<comment type="function">
    <text evidence="4">Hydrolyzes N-terminal residues in D-amino acid-containing peptides.</text>
</comment>
<feature type="binding site" evidence="4">
    <location>
        <position position="483"/>
    </location>
    <ligand>
        <name>substrate</name>
    </ligand>
</feature>
<keyword evidence="8" id="KW-1185">Reference proteome</keyword>
<dbReference type="InterPro" id="IPR027279">
    <property type="entry name" value="D_amino_pept/lipop_sf"/>
</dbReference>
<feature type="domain" description="Beta-lactamase-related" evidence="5">
    <location>
        <begin position="17"/>
        <end position="326"/>
    </location>
</feature>
<feature type="domain" description="D-aminopeptidase" evidence="6">
    <location>
        <begin position="343"/>
        <end position="517"/>
    </location>
</feature>
<name>A0ABS3K8T5_9PROT</name>
<dbReference type="RefSeq" id="WP_207445459.1">
    <property type="nucleotide sequence ID" value="NZ_CP061091.1"/>
</dbReference>
<comment type="caution">
    <text evidence="7">The sequence shown here is derived from an EMBL/GenBank/DDBJ whole genome shotgun (WGS) entry which is preliminary data.</text>
</comment>
<evidence type="ECO:0000256" key="4">
    <source>
        <dbReference type="HAMAP-Rule" id="MF_01960"/>
    </source>
</evidence>
<dbReference type="PANTHER" id="PTHR46825:SF9">
    <property type="entry name" value="BETA-LACTAMASE-RELATED DOMAIN-CONTAINING PROTEIN"/>
    <property type="match status" value="1"/>
</dbReference>
<evidence type="ECO:0000256" key="2">
    <source>
        <dbReference type="ARBA" id="ARBA00022670"/>
    </source>
</evidence>
<keyword evidence="1 4" id="KW-0031">Aminopeptidase</keyword>
<dbReference type="Pfam" id="PF00144">
    <property type="entry name" value="Beta-lactamase"/>
    <property type="match status" value="1"/>
</dbReference>
<dbReference type="NCBIfam" id="NF009622">
    <property type="entry name" value="PRK13128.1"/>
    <property type="match status" value="1"/>
</dbReference>
<dbReference type="InterPro" id="IPR001466">
    <property type="entry name" value="Beta-lactam-related"/>
</dbReference>
<organism evidence="7 8">
    <name type="scientific">Roseomonas marmotae</name>
    <dbReference type="NCBI Taxonomy" id="2768161"/>
    <lineage>
        <taxon>Bacteria</taxon>
        <taxon>Pseudomonadati</taxon>
        <taxon>Pseudomonadota</taxon>
        <taxon>Alphaproteobacteria</taxon>
        <taxon>Acetobacterales</taxon>
        <taxon>Roseomonadaceae</taxon>
        <taxon>Roseomonas</taxon>
    </lineage>
</organism>
<gene>
    <name evidence="4" type="primary">dap</name>
    <name evidence="7" type="ORF">IAI60_04565</name>
</gene>
<keyword evidence="2 4" id="KW-0645">Protease</keyword>
<comment type="activity regulation">
    <text evidence="4">Inhibited by beta-lactam compounds such as 6-aminopenicillic acid, 7-aminocephalosporanic acid, benzylpenicillin and ampicillin. Inhibited by p-chloromercuribenzoate.</text>
</comment>
<dbReference type="InterPro" id="IPR012338">
    <property type="entry name" value="Beta-lactam/transpept-like"/>
</dbReference>
<comment type="catalytic activity">
    <reaction evidence="4">
        <text>Release of an N-terminal D-amino acid from a peptide, Xaa-|-Yaa-, in which Xaa is preferably D-Ala, D-Ser or D-Thr. D-amino acid amides and methyl esters also are hydrolyzed, as is glycine amide.</text>
        <dbReference type="EC" id="3.4.11.19"/>
    </reaction>
</comment>
<evidence type="ECO:0000256" key="1">
    <source>
        <dbReference type="ARBA" id="ARBA00022438"/>
    </source>
</evidence>
<dbReference type="EC" id="3.4.11.19" evidence="4"/>
<comment type="subunit">
    <text evidence="4">Homodimer.</text>
</comment>
<reference evidence="7 8" key="1">
    <citation type="submission" date="2020-09" db="EMBL/GenBank/DDBJ databases">
        <title>Roseomonas.</title>
        <authorList>
            <person name="Zhu W."/>
        </authorList>
    </citation>
    <scope>NUCLEOTIDE SEQUENCE [LARGE SCALE GENOMIC DNA]</scope>
    <source>
        <strain evidence="7 8">1311</strain>
    </source>
</reference>
<feature type="region of interest" description="Important for specificity" evidence="4">
    <location>
        <begin position="479"/>
        <end position="489"/>
    </location>
</feature>
<comment type="similarity">
    <text evidence="4">Belongs to the peptidase S12 family.</text>
</comment>
<dbReference type="InterPro" id="IPR050491">
    <property type="entry name" value="AmpC-like"/>
</dbReference>
<dbReference type="PANTHER" id="PTHR46825">
    <property type="entry name" value="D-ALANYL-D-ALANINE-CARBOXYPEPTIDASE/ENDOPEPTIDASE AMPH"/>
    <property type="match status" value="1"/>
</dbReference>
<sequence>MSSLSTRLDRCLQSLPQAFPGPGGAVAVLRQGEVLLRHGWGWANAERRIPFTPRTLFRICSISKQFTCGLLLDSFADPSVLDADLRARLPLLEDAPPGLLHLCHNQSGLRDYWAVAMLHGSPVEAPFGDPEAARLIAGTRRLHFAPGTRYSYVNQNFRLISDILQERLGRGFGELLRERIFARAGMETALLAADTRAMPDGTEGYEGSQAGGFRAAENRILWTGDAGIGASLDDMIAWERFIDATRDEPEGLYNRLSAPTAFADGNPASYGFGLSRGTVLGRPVTGHGGALRGWRSQRLHMPSERLSVVVLFNHLSDPHAAALRLLAAALDEDLPPATTAGLPAPTWTGAYVEPETGLSARVEALPEGQVLLRYGHSPEKLDLQANGTAAGPARTRLRPAGDGLWMERPQENQSSRLIPATGAPALDAAGRYRCAELEAELTVEDAGGALYGAFSGFLGQGRMELLDPIAADLWALPCPRALDHAPPGDWTLAFRRNGAGRVTEVEVGCWLARGLTYRRA</sequence>
<keyword evidence="3 4" id="KW-0378">Hydrolase</keyword>
<dbReference type="Gene3D" id="3.40.710.10">
    <property type="entry name" value="DD-peptidase/beta-lactamase superfamily"/>
    <property type="match status" value="1"/>
</dbReference>
<evidence type="ECO:0000313" key="8">
    <source>
        <dbReference type="Proteomes" id="UP001518990"/>
    </source>
</evidence>
<feature type="active site" description="Proton donor/acceptor" evidence="4">
    <location>
        <position position="64"/>
    </location>
</feature>
<accession>A0ABS3K8T5</accession>
<evidence type="ECO:0000313" key="7">
    <source>
        <dbReference type="EMBL" id="MBO1073872.1"/>
    </source>
</evidence>
<evidence type="ECO:0000256" key="3">
    <source>
        <dbReference type="ARBA" id="ARBA00022801"/>
    </source>
</evidence>
<dbReference type="EMBL" id="JACTNF010000003">
    <property type="protein sequence ID" value="MBO1073872.1"/>
    <property type="molecule type" value="Genomic_DNA"/>
</dbReference>
<dbReference type="HAMAP" id="MF_01960">
    <property type="entry name" value="D_aminopeptidase"/>
    <property type="match status" value="1"/>
</dbReference>